<keyword evidence="10 11" id="KW-0472">Membrane</keyword>
<evidence type="ECO:0000256" key="10">
    <source>
        <dbReference type="ARBA" id="ARBA00023136"/>
    </source>
</evidence>
<dbReference type="EMBL" id="SOYS01000006">
    <property type="protein sequence ID" value="NIY48660.1"/>
    <property type="molecule type" value="Genomic_DNA"/>
</dbReference>
<proteinExistence type="inferred from homology"/>
<sequence>MSKNNKNDARPGKKNTIIILLLLLLVLGACGFAGFTFYEINKMKSGAAANAATAESEPVEESAPTYIPMDTFTVSLKPDEGNENSDRVLYIGLTLRVKDDRSKELVEKFLPEIRSRLLILFSEQTSEYLSTSEGKLQLINEIKTIVSQPLVGSDSANVTDVLFNAFILR</sequence>
<evidence type="ECO:0000313" key="13">
    <source>
        <dbReference type="Proteomes" id="UP000697927"/>
    </source>
</evidence>
<dbReference type="PANTHER" id="PTHR35091:SF2">
    <property type="entry name" value="FLAGELLAR PROTEIN FLIL"/>
    <property type="match status" value="1"/>
</dbReference>
<comment type="caution">
    <text evidence="12">The sequence shown here is derived from an EMBL/GenBank/DDBJ whole genome shotgun (WGS) entry which is preliminary data.</text>
</comment>
<evidence type="ECO:0000256" key="6">
    <source>
        <dbReference type="ARBA" id="ARBA00022500"/>
    </source>
</evidence>
<keyword evidence="12" id="KW-0966">Cell projection</keyword>
<evidence type="ECO:0000256" key="1">
    <source>
        <dbReference type="ARBA" id="ARBA00002254"/>
    </source>
</evidence>
<comment type="subcellular location">
    <subcellularLocation>
        <location evidence="11">Cell inner membrane</location>
    </subcellularLocation>
    <subcellularLocation>
        <location evidence="2">Cell membrane</location>
        <topology evidence="2">Single-pass membrane protein</topology>
    </subcellularLocation>
</comment>
<keyword evidence="12" id="KW-0282">Flagellum</keyword>
<keyword evidence="11" id="KW-0997">Cell inner membrane</keyword>
<dbReference type="RefSeq" id="WP_167612710.1">
    <property type="nucleotide sequence ID" value="NZ_SOYS01000006.1"/>
</dbReference>
<dbReference type="NCBIfam" id="NF005435">
    <property type="entry name" value="PRK07021.1"/>
    <property type="match status" value="1"/>
</dbReference>
<evidence type="ECO:0000256" key="9">
    <source>
        <dbReference type="ARBA" id="ARBA00022989"/>
    </source>
</evidence>
<evidence type="ECO:0000256" key="11">
    <source>
        <dbReference type="RuleBase" id="RU364125"/>
    </source>
</evidence>
<name>A0ABX0VQ06_9ENTR</name>
<protein>
    <recommendedName>
        <fullName evidence="4 11">Flagellar protein FliL</fullName>
    </recommendedName>
</protein>
<dbReference type="Pfam" id="PF03748">
    <property type="entry name" value="FliL"/>
    <property type="match status" value="1"/>
</dbReference>
<keyword evidence="5" id="KW-1003">Cell membrane</keyword>
<keyword evidence="6 11" id="KW-0145">Chemotaxis</keyword>
<dbReference type="Proteomes" id="UP000697927">
    <property type="component" value="Unassembled WGS sequence"/>
</dbReference>
<evidence type="ECO:0000256" key="3">
    <source>
        <dbReference type="ARBA" id="ARBA00008281"/>
    </source>
</evidence>
<keyword evidence="12" id="KW-0969">Cilium</keyword>
<comment type="function">
    <text evidence="1 11">Controls the rotational direction of flagella during chemotaxis.</text>
</comment>
<gene>
    <name evidence="12" type="primary">fliL</name>
    <name evidence="12" type="ORF">E2L00_14385</name>
</gene>
<evidence type="ECO:0000256" key="4">
    <source>
        <dbReference type="ARBA" id="ARBA00021812"/>
    </source>
</evidence>
<organism evidence="12 13">
    <name type="scientific">Cedecea colo</name>
    <dbReference type="NCBI Taxonomy" id="2552946"/>
    <lineage>
        <taxon>Bacteria</taxon>
        <taxon>Pseudomonadati</taxon>
        <taxon>Pseudomonadota</taxon>
        <taxon>Gammaproteobacteria</taxon>
        <taxon>Enterobacterales</taxon>
        <taxon>Enterobacteriaceae</taxon>
        <taxon>Cedecea</taxon>
    </lineage>
</organism>
<evidence type="ECO:0000313" key="12">
    <source>
        <dbReference type="EMBL" id="NIY48660.1"/>
    </source>
</evidence>
<evidence type="ECO:0000256" key="7">
    <source>
        <dbReference type="ARBA" id="ARBA00022692"/>
    </source>
</evidence>
<keyword evidence="13" id="KW-1185">Reference proteome</keyword>
<keyword evidence="7" id="KW-0812">Transmembrane</keyword>
<accession>A0ABX0VQ06</accession>
<evidence type="ECO:0000256" key="2">
    <source>
        <dbReference type="ARBA" id="ARBA00004162"/>
    </source>
</evidence>
<evidence type="ECO:0000256" key="5">
    <source>
        <dbReference type="ARBA" id="ARBA00022475"/>
    </source>
</evidence>
<dbReference type="PANTHER" id="PTHR35091">
    <property type="entry name" value="FLAGELLAR PROTEIN FLIL"/>
    <property type="match status" value="1"/>
</dbReference>
<keyword evidence="8 11" id="KW-0283">Flagellar rotation</keyword>
<keyword evidence="9" id="KW-1133">Transmembrane helix</keyword>
<reference evidence="12 13" key="1">
    <citation type="journal article" date="2020" name="Microorganisms">
        <title>Polyphasic Characterisation of Cedecea colo sp. nov., a New Enteric Bacterium Isolated from the Koala Hindgut.</title>
        <authorList>
            <person name="Boath J.M."/>
            <person name="Dakhal S."/>
            <person name="Van T.T.H."/>
            <person name="Moore R.J."/>
            <person name="Dekiwadia C."/>
            <person name="Macreadie I.G."/>
        </authorList>
    </citation>
    <scope>NUCLEOTIDE SEQUENCE [LARGE SCALE GENOMIC DNA]</scope>
    <source>
        <strain evidence="12 13">ZA</strain>
    </source>
</reference>
<evidence type="ECO:0000256" key="8">
    <source>
        <dbReference type="ARBA" id="ARBA00022779"/>
    </source>
</evidence>
<dbReference type="PROSITE" id="PS51257">
    <property type="entry name" value="PROKAR_LIPOPROTEIN"/>
    <property type="match status" value="1"/>
</dbReference>
<comment type="similarity">
    <text evidence="3 11">Belongs to the FliL family.</text>
</comment>
<dbReference type="InterPro" id="IPR005503">
    <property type="entry name" value="FliL"/>
</dbReference>